<evidence type="ECO:0000256" key="17">
    <source>
        <dbReference type="ARBA" id="ARBA00030592"/>
    </source>
</evidence>
<dbReference type="SUPFAM" id="SSF53244">
    <property type="entry name" value="MurD-like peptide ligases, peptide-binding domain"/>
    <property type="match status" value="1"/>
</dbReference>
<evidence type="ECO:0000256" key="11">
    <source>
        <dbReference type="ARBA" id="ARBA00022723"/>
    </source>
</evidence>
<evidence type="ECO:0000256" key="1">
    <source>
        <dbReference type="ARBA" id="ARBA00001946"/>
    </source>
</evidence>
<dbReference type="NCBIfam" id="TIGR01499">
    <property type="entry name" value="folC"/>
    <property type="match status" value="1"/>
</dbReference>
<comment type="cofactor">
    <cofactor evidence="1">
        <name>Mg(2+)</name>
        <dbReference type="ChEBI" id="CHEBI:18420"/>
    </cofactor>
</comment>
<comment type="catalytic activity">
    <reaction evidence="21">
        <text>(6R)-5,10-methylenetetrahydrofolyl-(gamma-L-Glu)(n) + L-glutamate + ATP = (6R)-5,10-methylenetetrahydrofolyl-(gamma-L-Glu)(n+1) + ADP + phosphate + H(+)</text>
        <dbReference type="Rhea" id="RHEA:51912"/>
        <dbReference type="Rhea" id="RHEA-COMP:13257"/>
        <dbReference type="Rhea" id="RHEA-COMP:13258"/>
        <dbReference type="ChEBI" id="CHEBI:15378"/>
        <dbReference type="ChEBI" id="CHEBI:29985"/>
        <dbReference type="ChEBI" id="CHEBI:30616"/>
        <dbReference type="ChEBI" id="CHEBI:43474"/>
        <dbReference type="ChEBI" id="CHEBI:136572"/>
        <dbReference type="ChEBI" id="CHEBI:456216"/>
        <dbReference type="EC" id="6.3.2.17"/>
    </reaction>
</comment>
<accession>A0A9E4K2Y8</accession>
<dbReference type="GO" id="GO:0046656">
    <property type="term" value="P:folic acid biosynthetic process"/>
    <property type="evidence" value="ECO:0007669"/>
    <property type="project" value="UniProtKB-KW"/>
</dbReference>
<keyword evidence="15" id="KW-0289">Folate biosynthesis</keyword>
<feature type="domain" description="Mur ligase C-terminal" evidence="24">
    <location>
        <begin position="287"/>
        <end position="409"/>
    </location>
</feature>
<evidence type="ECO:0000256" key="19">
    <source>
        <dbReference type="ARBA" id="ARBA00047493"/>
    </source>
</evidence>
<dbReference type="Gene3D" id="3.90.190.20">
    <property type="entry name" value="Mur ligase, C-terminal domain"/>
    <property type="match status" value="1"/>
</dbReference>
<evidence type="ECO:0000256" key="13">
    <source>
        <dbReference type="ARBA" id="ARBA00022840"/>
    </source>
</evidence>
<evidence type="ECO:0000256" key="16">
    <source>
        <dbReference type="ARBA" id="ARBA00030048"/>
    </source>
</evidence>
<keyword evidence="10 23" id="KW-0436">Ligase</keyword>
<dbReference type="GO" id="GO:0005737">
    <property type="term" value="C:cytoplasm"/>
    <property type="evidence" value="ECO:0007669"/>
    <property type="project" value="TreeGrafter"/>
</dbReference>
<gene>
    <name evidence="26" type="primary">folC</name>
    <name evidence="26" type="ORF">JAZ04_07285</name>
</gene>
<keyword evidence="13 23" id="KW-0067">ATP-binding</keyword>
<proteinExistence type="inferred from homology"/>
<evidence type="ECO:0000256" key="23">
    <source>
        <dbReference type="PIRNR" id="PIRNR001563"/>
    </source>
</evidence>
<organism evidence="26 27">
    <name type="scientific">Candidatus Thiodiazotropha lotti</name>
    <dbReference type="NCBI Taxonomy" id="2792787"/>
    <lineage>
        <taxon>Bacteria</taxon>
        <taxon>Pseudomonadati</taxon>
        <taxon>Pseudomonadota</taxon>
        <taxon>Gammaproteobacteria</taxon>
        <taxon>Chromatiales</taxon>
        <taxon>Sedimenticolaceae</taxon>
        <taxon>Candidatus Thiodiazotropha</taxon>
    </lineage>
</organism>
<reference evidence="26" key="1">
    <citation type="journal article" date="2021" name="Proc. Natl. Acad. Sci. U.S.A.">
        <title>Global biogeography of chemosynthetic symbionts reveals both localized and globally distributed symbiont groups. .</title>
        <authorList>
            <person name="Osvatic J.T."/>
            <person name="Wilkins L.G.E."/>
            <person name="Leibrecht L."/>
            <person name="Leray M."/>
            <person name="Zauner S."/>
            <person name="Polzin J."/>
            <person name="Camacho Y."/>
            <person name="Gros O."/>
            <person name="van Gils J.A."/>
            <person name="Eisen J.A."/>
            <person name="Petersen J.M."/>
            <person name="Yuen B."/>
        </authorList>
    </citation>
    <scope>NUCLEOTIDE SEQUENCE</scope>
    <source>
        <strain evidence="26">MAGL173</strain>
    </source>
</reference>
<evidence type="ECO:0000256" key="2">
    <source>
        <dbReference type="ARBA" id="ARBA00002714"/>
    </source>
</evidence>
<dbReference type="Gene3D" id="3.40.1190.10">
    <property type="entry name" value="Mur-like, catalytic domain"/>
    <property type="match status" value="1"/>
</dbReference>
<evidence type="ECO:0000256" key="22">
    <source>
        <dbReference type="ARBA" id="ARBA00049161"/>
    </source>
</evidence>
<evidence type="ECO:0000256" key="15">
    <source>
        <dbReference type="ARBA" id="ARBA00022909"/>
    </source>
</evidence>
<comment type="caution">
    <text evidence="26">The sequence shown here is derived from an EMBL/GenBank/DDBJ whole genome shotgun (WGS) entry which is preliminary data.</text>
</comment>
<dbReference type="Pfam" id="PF08245">
    <property type="entry name" value="Mur_ligase_M"/>
    <property type="match status" value="1"/>
</dbReference>
<dbReference type="EMBL" id="JAEPDI010000003">
    <property type="protein sequence ID" value="MCG7938646.1"/>
    <property type="molecule type" value="Genomic_DNA"/>
</dbReference>
<comment type="catalytic activity">
    <reaction evidence="20">
        <text>10-formyltetrahydrofolyl-(gamma-L-Glu)(n) + L-glutamate + ATP = 10-formyltetrahydrofolyl-(gamma-L-Glu)(n+1) + ADP + phosphate + H(+)</text>
        <dbReference type="Rhea" id="RHEA:51904"/>
        <dbReference type="Rhea" id="RHEA-COMP:13088"/>
        <dbReference type="Rhea" id="RHEA-COMP:14300"/>
        <dbReference type="ChEBI" id="CHEBI:15378"/>
        <dbReference type="ChEBI" id="CHEBI:29985"/>
        <dbReference type="ChEBI" id="CHEBI:30616"/>
        <dbReference type="ChEBI" id="CHEBI:43474"/>
        <dbReference type="ChEBI" id="CHEBI:134413"/>
        <dbReference type="ChEBI" id="CHEBI:456216"/>
        <dbReference type="EC" id="6.3.2.17"/>
    </reaction>
</comment>
<evidence type="ECO:0000313" key="26">
    <source>
        <dbReference type="EMBL" id="MCG7938646.1"/>
    </source>
</evidence>
<dbReference type="SUPFAM" id="SSF53623">
    <property type="entry name" value="MurD-like peptide ligases, catalytic domain"/>
    <property type="match status" value="1"/>
</dbReference>
<dbReference type="EC" id="6.3.2.17" evidence="8"/>
<dbReference type="FunFam" id="3.40.1190.10:FF:000004">
    <property type="entry name" value="Dihydrofolate synthase/folylpolyglutamate synthase"/>
    <property type="match status" value="1"/>
</dbReference>
<dbReference type="InterPro" id="IPR013221">
    <property type="entry name" value="Mur_ligase_cen"/>
</dbReference>
<evidence type="ECO:0000259" key="24">
    <source>
        <dbReference type="Pfam" id="PF02875"/>
    </source>
</evidence>
<dbReference type="Pfam" id="PF02875">
    <property type="entry name" value="Mur_ligase_C"/>
    <property type="match status" value="1"/>
</dbReference>
<dbReference type="AlphaFoldDB" id="A0A9E4K2Y8"/>
<evidence type="ECO:0000256" key="18">
    <source>
        <dbReference type="ARBA" id="ARBA00032510"/>
    </source>
</evidence>
<comment type="pathway">
    <text evidence="4">Cofactor biosynthesis; tetrahydrofolylpolyglutamate biosynthesis.</text>
</comment>
<evidence type="ECO:0000256" key="9">
    <source>
        <dbReference type="ARBA" id="ARBA00019357"/>
    </source>
</evidence>
<dbReference type="InterPro" id="IPR036615">
    <property type="entry name" value="Mur_ligase_C_dom_sf"/>
</dbReference>
<dbReference type="EC" id="6.3.2.12" evidence="7"/>
<dbReference type="GO" id="GO:0046872">
    <property type="term" value="F:metal ion binding"/>
    <property type="evidence" value="ECO:0007669"/>
    <property type="project" value="UniProtKB-KW"/>
</dbReference>
<dbReference type="PIRSF" id="PIRSF001563">
    <property type="entry name" value="Folylpolyglu_synth"/>
    <property type="match status" value="1"/>
</dbReference>
<comment type="pathway">
    <text evidence="3">Cofactor biosynthesis; tetrahydrofolate biosynthesis; 7,8-dihydrofolate from 2-amino-4-hydroxy-6-hydroxymethyl-7,8-dihydropteridine diphosphate and 4-aminobenzoate: step 2/2.</text>
</comment>
<evidence type="ECO:0000256" key="3">
    <source>
        <dbReference type="ARBA" id="ARBA00004799"/>
    </source>
</evidence>
<dbReference type="PANTHER" id="PTHR11136">
    <property type="entry name" value="FOLYLPOLYGLUTAMATE SYNTHASE-RELATED"/>
    <property type="match status" value="1"/>
</dbReference>
<evidence type="ECO:0000256" key="14">
    <source>
        <dbReference type="ARBA" id="ARBA00022842"/>
    </source>
</evidence>
<dbReference type="InterPro" id="IPR036565">
    <property type="entry name" value="Mur-like_cat_sf"/>
</dbReference>
<dbReference type="InterPro" id="IPR001645">
    <property type="entry name" value="Folylpolyglutamate_synth"/>
</dbReference>
<comment type="subunit">
    <text evidence="6">Monomer.</text>
</comment>
<dbReference type="GO" id="GO:0004326">
    <property type="term" value="F:tetrahydrofolylpolyglutamate synthase activity"/>
    <property type="evidence" value="ECO:0007669"/>
    <property type="project" value="UniProtKB-EC"/>
</dbReference>
<comment type="function">
    <text evidence="2">Functions in two distinct reactions of the de novo folate biosynthetic pathway. Catalyzes the addition of a glutamate residue to dihydropteroate (7,8-dihydropteroate or H2Pte) to form dihydrofolate (7,8-dihydrofolate monoglutamate or H2Pte-Glu). Also catalyzes successive additions of L-glutamate to tetrahydrofolate or 10-formyltetrahydrofolate or 5,10-methylenetetrahydrofolate, leading to folylpolyglutamate derivatives.</text>
</comment>
<evidence type="ECO:0000259" key="25">
    <source>
        <dbReference type="Pfam" id="PF08245"/>
    </source>
</evidence>
<dbReference type="NCBIfam" id="NF008101">
    <property type="entry name" value="PRK10846.1"/>
    <property type="match status" value="1"/>
</dbReference>
<comment type="catalytic activity">
    <reaction evidence="22">
        <text>7,8-dihydropteroate + L-glutamate + ATP = 7,8-dihydrofolate + ADP + phosphate + H(+)</text>
        <dbReference type="Rhea" id="RHEA:23584"/>
        <dbReference type="ChEBI" id="CHEBI:15378"/>
        <dbReference type="ChEBI" id="CHEBI:17839"/>
        <dbReference type="ChEBI" id="CHEBI:29985"/>
        <dbReference type="ChEBI" id="CHEBI:30616"/>
        <dbReference type="ChEBI" id="CHEBI:43474"/>
        <dbReference type="ChEBI" id="CHEBI:57451"/>
        <dbReference type="ChEBI" id="CHEBI:456216"/>
        <dbReference type="EC" id="6.3.2.12"/>
    </reaction>
</comment>
<evidence type="ECO:0000256" key="5">
    <source>
        <dbReference type="ARBA" id="ARBA00008276"/>
    </source>
</evidence>
<comment type="similarity">
    <text evidence="5 23">Belongs to the folylpolyglutamate synthase family.</text>
</comment>
<comment type="catalytic activity">
    <reaction evidence="19">
        <text>(6S)-5,6,7,8-tetrahydrofolyl-(gamma-L-Glu)(n) + L-glutamate + ATP = (6S)-5,6,7,8-tetrahydrofolyl-(gamma-L-Glu)(n+1) + ADP + phosphate + H(+)</text>
        <dbReference type="Rhea" id="RHEA:10580"/>
        <dbReference type="Rhea" id="RHEA-COMP:14738"/>
        <dbReference type="Rhea" id="RHEA-COMP:14740"/>
        <dbReference type="ChEBI" id="CHEBI:15378"/>
        <dbReference type="ChEBI" id="CHEBI:29985"/>
        <dbReference type="ChEBI" id="CHEBI:30616"/>
        <dbReference type="ChEBI" id="CHEBI:43474"/>
        <dbReference type="ChEBI" id="CHEBI:141005"/>
        <dbReference type="ChEBI" id="CHEBI:456216"/>
        <dbReference type="EC" id="6.3.2.17"/>
    </reaction>
</comment>
<evidence type="ECO:0000256" key="21">
    <source>
        <dbReference type="ARBA" id="ARBA00049035"/>
    </source>
</evidence>
<dbReference type="Proteomes" id="UP000886687">
    <property type="component" value="Unassembled WGS sequence"/>
</dbReference>
<evidence type="ECO:0000256" key="10">
    <source>
        <dbReference type="ARBA" id="ARBA00022598"/>
    </source>
</evidence>
<protein>
    <recommendedName>
        <fullName evidence="9">Dihydrofolate synthase/folylpolyglutamate synthase</fullName>
        <ecNumber evidence="7">6.3.2.12</ecNumber>
        <ecNumber evidence="8">6.3.2.17</ecNumber>
    </recommendedName>
    <alternativeName>
        <fullName evidence="18">Folylpoly-gamma-glutamate synthetase-dihydrofolate synthetase</fullName>
    </alternativeName>
    <alternativeName>
        <fullName evidence="16">Folylpolyglutamate synthetase</fullName>
    </alternativeName>
    <alternativeName>
        <fullName evidence="17">Tetrahydrofolylpolyglutamate synthase</fullName>
    </alternativeName>
</protein>
<evidence type="ECO:0000256" key="7">
    <source>
        <dbReference type="ARBA" id="ARBA00013023"/>
    </source>
</evidence>
<dbReference type="PANTHER" id="PTHR11136:SF0">
    <property type="entry name" value="DIHYDROFOLATE SYNTHETASE-RELATED"/>
    <property type="match status" value="1"/>
</dbReference>
<evidence type="ECO:0000256" key="4">
    <source>
        <dbReference type="ARBA" id="ARBA00005150"/>
    </source>
</evidence>
<sequence length="424" mass="46566">MRFNSLEQWLDWQTTLHPKEIELGLDRVASVWRRLKPAGLQSLVVTIAGTNGKGSSVAMLESIYRQGGYRVGAYTSPHLVRYNERIRIDGREVSDDALCLAFEQVDQARGETVLTYFEFATLAALMIFSEQDLDLVILEVGLGGRLDAVNIIDADLALITTVDLDHTDWLGNSREEIGLEKAGIMRPKQPVVVGDNGIPESVLGYAKQIGAKLYLAGRDFNVSQSDDRFLWQRSGGEPQTLPLARLTGQAQLHNTSAVVMVSSLLESKLPLDQDQLSQGLRQVSLKGRTQLIEGQPSLLLDVAHNAQAVASLRSYLDHLDWPAEVYALFGLLKDKDTEAIVECLHSAISAWYLVDLPGARGQSAELLARVVRPHGEKMPVHCFSDFSSAFESVKASAKAEDLIVIFGSFLVVGDALDVIDPNTE</sequence>
<keyword evidence="14" id="KW-0460">Magnesium</keyword>
<feature type="domain" description="Mur ligase central" evidence="25">
    <location>
        <begin position="47"/>
        <end position="229"/>
    </location>
</feature>
<evidence type="ECO:0000256" key="8">
    <source>
        <dbReference type="ARBA" id="ARBA00013025"/>
    </source>
</evidence>
<dbReference type="GO" id="GO:0008841">
    <property type="term" value="F:dihydrofolate synthase activity"/>
    <property type="evidence" value="ECO:0007669"/>
    <property type="project" value="UniProtKB-EC"/>
</dbReference>
<dbReference type="InterPro" id="IPR004101">
    <property type="entry name" value="Mur_ligase_C"/>
</dbReference>
<evidence type="ECO:0000313" key="27">
    <source>
        <dbReference type="Proteomes" id="UP000886687"/>
    </source>
</evidence>
<dbReference type="GO" id="GO:0005524">
    <property type="term" value="F:ATP binding"/>
    <property type="evidence" value="ECO:0007669"/>
    <property type="project" value="UniProtKB-KW"/>
</dbReference>
<evidence type="ECO:0000256" key="6">
    <source>
        <dbReference type="ARBA" id="ARBA00011245"/>
    </source>
</evidence>
<evidence type="ECO:0000256" key="12">
    <source>
        <dbReference type="ARBA" id="ARBA00022741"/>
    </source>
</evidence>
<keyword evidence="11" id="KW-0479">Metal-binding</keyword>
<keyword evidence="12 23" id="KW-0547">Nucleotide-binding</keyword>
<evidence type="ECO:0000256" key="20">
    <source>
        <dbReference type="ARBA" id="ARBA00047808"/>
    </source>
</evidence>
<name>A0A9E4K2Y8_9GAMM</name>